<gene>
    <name evidence="2" type="ORF">NDU88_000010</name>
</gene>
<accession>A0AAV7S5U9</accession>
<name>A0AAV7S5U9_PLEWA</name>
<dbReference type="AlphaFoldDB" id="A0AAV7S5U9"/>
<feature type="compositionally biased region" description="Polar residues" evidence="1">
    <location>
        <begin position="101"/>
        <end position="114"/>
    </location>
</feature>
<evidence type="ECO:0000256" key="1">
    <source>
        <dbReference type="SAM" id="MobiDB-lite"/>
    </source>
</evidence>
<sequence>MVRSAVSRTPLGHAQYLWSPVSRWGAKLPAPRTCSTSSEHPRALKAAHRFPDWSAAPQQQRQCGWPLGRGYFYRITRGPFHSKRFMRPPSLAARPRPKVLDSSNELTKEANYNE</sequence>
<proteinExistence type="predicted"/>
<comment type="caution">
    <text evidence="2">The sequence shown here is derived from an EMBL/GenBank/DDBJ whole genome shotgun (WGS) entry which is preliminary data.</text>
</comment>
<evidence type="ECO:0000313" key="3">
    <source>
        <dbReference type="Proteomes" id="UP001066276"/>
    </source>
</evidence>
<protein>
    <submittedName>
        <fullName evidence="2">Uncharacterized protein</fullName>
    </submittedName>
</protein>
<reference evidence="2" key="1">
    <citation type="journal article" date="2022" name="bioRxiv">
        <title>Sequencing and chromosome-scale assembly of the giantPleurodeles waltlgenome.</title>
        <authorList>
            <person name="Brown T."/>
            <person name="Elewa A."/>
            <person name="Iarovenko S."/>
            <person name="Subramanian E."/>
            <person name="Araus A.J."/>
            <person name="Petzold A."/>
            <person name="Susuki M."/>
            <person name="Suzuki K.-i.T."/>
            <person name="Hayashi T."/>
            <person name="Toyoda A."/>
            <person name="Oliveira C."/>
            <person name="Osipova E."/>
            <person name="Leigh N.D."/>
            <person name="Simon A."/>
            <person name="Yun M.H."/>
        </authorList>
    </citation>
    <scope>NUCLEOTIDE SEQUENCE</scope>
    <source>
        <strain evidence="2">20211129_DDA</strain>
        <tissue evidence="2">Liver</tissue>
    </source>
</reference>
<dbReference type="EMBL" id="JANPWB010000008">
    <property type="protein sequence ID" value="KAJ1159503.1"/>
    <property type="molecule type" value="Genomic_DNA"/>
</dbReference>
<keyword evidence="3" id="KW-1185">Reference proteome</keyword>
<organism evidence="2 3">
    <name type="scientific">Pleurodeles waltl</name>
    <name type="common">Iberian ribbed newt</name>
    <dbReference type="NCBI Taxonomy" id="8319"/>
    <lineage>
        <taxon>Eukaryota</taxon>
        <taxon>Metazoa</taxon>
        <taxon>Chordata</taxon>
        <taxon>Craniata</taxon>
        <taxon>Vertebrata</taxon>
        <taxon>Euteleostomi</taxon>
        <taxon>Amphibia</taxon>
        <taxon>Batrachia</taxon>
        <taxon>Caudata</taxon>
        <taxon>Salamandroidea</taxon>
        <taxon>Salamandridae</taxon>
        <taxon>Pleurodelinae</taxon>
        <taxon>Pleurodeles</taxon>
    </lineage>
</organism>
<evidence type="ECO:0000313" key="2">
    <source>
        <dbReference type="EMBL" id="KAJ1159503.1"/>
    </source>
</evidence>
<feature type="region of interest" description="Disordered" evidence="1">
    <location>
        <begin position="84"/>
        <end position="114"/>
    </location>
</feature>
<dbReference type="Proteomes" id="UP001066276">
    <property type="component" value="Chromosome 4_2"/>
</dbReference>